<proteinExistence type="predicted"/>
<dbReference type="AlphaFoldDB" id="A0A2C5YGL0"/>
<evidence type="ECO:0000259" key="3">
    <source>
        <dbReference type="PROSITE" id="PS50048"/>
    </source>
</evidence>
<dbReference type="SMART" id="SM00066">
    <property type="entry name" value="GAL4"/>
    <property type="match status" value="1"/>
</dbReference>
<sequence length="750" mass="83567">MPKSIGHDPVAPSKLLFSPFRRVNKGQSLQLRNEHIHGASPVAMNRPWQPILPAPGNPNEPALPNKVPRTPRYARPNACLACRLKKIRCDGHRPKCGSCAKRQDLCVYKASRAERRSEQDIHEIIHQLKNAPPMEALELLQRLRASKDPGQAASAMNGRAHGRHCPSALQAARAVSPPSFCNFEFELMAKHQFAYPALLHADVTAMSLKPLQTLHVHTCPSWTALKGILAGQMAINITGPDQAVSSCLAPKSPSGAEQSLPLFGPRRLQLCDDRLHALCIRYWTGVPISDSLAASIISNYLEVMHPVLGFFDADLFLQDLLSYRQGFCSPFLVEALLSIACLCIMDILEDIALMAKRMNLLDVRYTASMAALFSNLSPESKLATAHVAWGAYNWLTINSFYGQIKPLLYPPVLPIPGQHHDWTRDQELNTMWPPHPLPHFCGKTFTALCKLWQIMQEVGSVYFADRLVASQDKSTVSNCALSFAESKFQKLLAMTDSFSPELSQQTDNVDHHIVLQYVLYCPTEQVCFDGVNLEAGRLTLRISILVHNAIIDIFQPFIDKESETQSLPSFASSYSSAQTAFRASIKQLQRLMLICRWQNPRVLAMVSTNTALVHVSNAMLRDAAIQAATLSSNEYQELLDQNYDKEWRSYFFLCLSNCQVSAMCFPAFKSICRGLLAMAMRDGIMDCNEAHSWMTAIDEHTSRAADGTVRFGSHPTDESGDNVHGRAANGKSEEWTTFQELTLGNDYIID</sequence>
<comment type="caution">
    <text evidence="4">The sequence shown here is derived from an EMBL/GenBank/DDBJ whole genome shotgun (WGS) entry which is preliminary data.</text>
</comment>
<keyword evidence="5" id="KW-1185">Reference proteome</keyword>
<dbReference type="GO" id="GO:0000981">
    <property type="term" value="F:DNA-binding transcription factor activity, RNA polymerase II-specific"/>
    <property type="evidence" value="ECO:0007669"/>
    <property type="project" value="InterPro"/>
</dbReference>
<dbReference type="Pfam" id="PF00172">
    <property type="entry name" value="Zn_clus"/>
    <property type="match status" value="1"/>
</dbReference>
<accession>A0A2C5YGL0</accession>
<dbReference type="EMBL" id="NJET01000011">
    <property type="protein sequence ID" value="PHH66031.1"/>
    <property type="molecule type" value="Genomic_DNA"/>
</dbReference>
<evidence type="ECO:0000313" key="5">
    <source>
        <dbReference type="Proteomes" id="UP000226192"/>
    </source>
</evidence>
<dbReference type="Proteomes" id="UP000226192">
    <property type="component" value="Unassembled WGS sequence"/>
</dbReference>
<organism evidence="4 5">
    <name type="scientific">Ophiocordyceps australis</name>
    <dbReference type="NCBI Taxonomy" id="1399860"/>
    <lineage>
        <taxon>Eukaryota</taxon>
        <taxon>Fungi</taxon>
        <taxon>Dikarya</taxon>
        <taxon>Ascomycota</taxon>
        <taxon>Pezizomycotina</taxon>
        <taxon>Sordariomycetes</taxon>
        <taxon>Hypocreomycetidae</taxon>
        <taxon>Hypocreales</taxon>
        <taxon>Ophiocordycipitaceae</taxon>
        <taxon>Ophiocordyceps</taxon>
    </lineage>
</organism>
<feature type="domain" description="Zn(2)-C6 fungal-type" evidence="3">
    <location>
        <begin position="78"/>
        <end position="108"/>
    </location>
</feature>
<dbReference type="PROSITE" id="PS50048">
    <property type="entry name" value="ZN2_CY6_FUNGAL_2"/>
    <property type="match status" value="1"/>
</dbReference>
<dbReference type="SUPFAM" id="SSF57701">
    <property type="entry name" value="Zn2/Cys6 DNA-binding domain"/>
    <property type="match status" value="1"/>
</dbReference>
<feature type="compositionally biased region" description="Basic and acidic residues" evidence="2">
    <location>
        <begin position="715"/>
        <end position="724"/>
    </location>
</feature>
<name>A0A2C5YGL0_9HYPO</name>
<dbReference type="PROSITE" id="PS00463">
    <property type="entry name" value="ZN2_CY6_FUNGAL_1"/>
    <property type="match status" value="1"/>
</dbReference>
<feature type="region of interest" description="Disordered" evidence="2">
    <location>
        <begin position="712"/>
        <end position="731"/>
    </location>
</feature>
<dbReference type="CDD" id="cd12148">
    <property type="entry name" value="fungal_TF_MHR"/>
    <property type="match status" value="1"/>
</dbReference>
<protein>
    <recommendedName>
        <fullName evidence="3">Zn(2)-C6 fungal-type domain-containing protein</fullName>
    </recommendedName>
</protein>
<evidence type="ECO:0000313" key="4">
    <source>
        <dbReference type="EMBL" id="PHH66031.1"/>
    </source>
</evidence>
<keyword evidence="1" id="KW-0539">Nucleus</keyword>
<dbReference type="InterPro" id="IPR001138">
    <property type="entry name" value="Zn2Cys6_DnaBD"/>
</dbReference>
<evidence type="ECO:0000256" key="2">
    <source>
        <dbReference type="SAM" id="MobiDB-lite"/>
    </source>
</evidence>
<dbReference type="Gene3D" id="4.10.240.10">
    <property type="entry name" value="Zn(2)-C6 fungal-type DNA-binding domain"/>
    <property type="match status" value="1"/>
</dbReference>
<dbReference type="PANTHER" id="PTHR47256:SF3">
    <property type="entry name" value="ZN(II)2CYS6 TRANSCRIPTION FACTOR (EUROFUNG)"/>
    <property type="match status" value="1"/>
</dbReference>
<evidence type="ECO:0000256" key="1">
    <source>
        <dbReference type="ARBA" id="ARBA00023242"/>
    </source>
</evidence>
<dbReference type="GO" id="GO:0008270">
    <property type="term" value="F:zinc ion binding"/>
    <property type="evidence" value="ECO:0007669"/>
    <property type="project" value="InterPro"/>
</dbReference>
<dbReference type="InterPro" id="IPR053187">
    <property type="entry name" value="Notoamide_regulator"/>
</dbReference>
<dbReference type="STRING" id="1399860.A0A2C5YGL0"/>
<dbReference type="CDD" id="cd00067">
    <property type="entry name" value="GAL4"/>
    <property type="match status" value="1"/>
</dbReference>
<dbReference type="OrthoDB" id="10261408at2759"/>
<gene>
    <name evidence="4" type="ORF">CDD81_556</name>
</gene>
<reference evidence="4 5" key="1">
    <citation type="submission" date="2017-06" db="EMBL/GenBank/DDBJ databases">
        <title>Ant-infecting Ophiocordyceps genomes reveal a high diversity of potential behavioral manipulation genes and a possible major role for enterotoxins.</title>
        <authorList>
            <person name="De Bekker C."/>
            <person name="Evans H.C."/>
            <person name="Brachmann A."/>
            <person name="Hughes D.P."/>
        </authorList>
    </citation>
    <scope>NUCLEOTIDE SEQUENCE [LARGE SCALE GENOMIC DNA]</scope>
    <source>
        <strain evidence="4 5">Map64</strain>
    </source>
</reference>
<dbReference type="InterPro" id="IPR036864">
    <property type="entry name" value="Zn2-C6_fun-type_DNA-bd_sf"/>
</dbReference>
<dbReference type="PANTHER" id="PTHR47256">
    <property type="entry name" value="ZN(II)2CYS6 TRANSCRIPTION FACTOR (EUROFUNG)-RELATED"/>
    <property type="match status" value="1"/>
</dbReference>